<evidence type="ECO:0000313" key="1">
    <source>
        <dbReference type="EMBL" id="KOM37412.1"/>
    </source>
</evidence>
<reference evidence="2" key="1">
    <citation type="journal article" date="2015" name="Proc. Natl. Acad. Sci. U.S.A.">
        <title>Genome sequencing of adzuki bean (Vigna angularis) provides insight into high starch and low fat accumulation and domestication.</title>
        <authorList>
            <person name="Yang K."/>
            <person name="Tian Z."/>
            <person name="Chen C."/>
            <person name="Luo L."/>
            <person name="Zhao B."/>
            <person name="Wang Z."/>
            <person name="Yu L."/>
            <person name="Li Y."/>
            <person name="Sun Y."/>
            <person name="Li W."/>
            <person name="Chen Y."/>
            <person name="Li Y."/>
            <person name="Zhang Y."/>
            <person name="Ai D."/>
            <person name="Zhao J."/>
            <person name="Shang C."/>
            <person name="Ma Y."/>
            <person name="Wu B."/>
            <person name="Wang M."/>
            <person name="Gao L."/>
            <person name="Sun D."/>
            <person name="Zhang P."/>
            <person name="Guo F."/>
            <person name="Wang W."/>
            <person name="Li Y."/>
            <person name="Wang J."/>
            <person name="Varshney R.K."/>
            <person name="Wang J."/>
            <person name="Ling H.Q."/>
            <person name="Wan P."/>
        </authorList>
    </citation>
    <scope>NUCLEOTIDE SEQUENCE</scope>
    <source>
        <strain evidence="2">cv. Jingnong 6</strain>
    </source>
</reference>
<gene>
    <name evidence="1" type="ORF">LR48_Vigan03g079400</name>
</gene>
<sequence>MLFKSRPSASKWRVNSIRHYDLMVELWVADRAIGSGVRTACQARRQRVGPRVQVDMNQNMEYIPEEPIYPGYRDLNVLGSTNVHFGVIYDAVVRQVSAMEDRNQILRRTSTYTYTEGDIYEMLSAMNIANENLLEHCYDFLCGNPTCTKTLMGLPPQKRWNKLCKMIWGGDC</sequence>
<dbReference type="Proteomes" id="UP000053144">
    <property type="component" value="Chromosome 3"/>
</dbReference>
<evidence type="ECO:0000313" key="2">
    <source>
        <dbReference type="Proteomes" id="UP000053144"/>
    </source>
</evidence>
<name>A0A0L9U401_PHAAN</name>
<proteinExistence type="predicted"/>
<protein>
    <submittedName>
        <fullName evidence="1">Uncharacterized protein</fullName>
    </submittedName>
</protein>
<dbReference type="EMBL" id="CM003373">
    <property type="protein sequence ID" value="KOM37412.1"/>
    <property type="molecule type" value="Genomic_DNA"/>
</dbReference>
<dbReference type="Gramene" id="KOM37412">
    <property type="protein sequence ID" value="KOM37412"/>
    <property type="gene ID" value="LR48_Vigan03g079400"/>
</dbReference>
<dbReference type="AlphaFoldDB" id="A0A0L9U401"/>
<organism evidence="1 2">
    <name type="scientific">Phaseolus angularis</name>
    <name type="common">Azuki bean</name>
    <name type="synonym">Vigna angularis</name>
    <dbReference type="NCBI Taxonomy" id="3914"/>
    <lineage>
        <taxon>Eukaryota</taxon>
        <taxon>Viridiplantae</taxon>
        <taxon>Streptophyta</taxon>
        <taxon>Embryophyta</taxon>
        <taxon>Tracheophyta</taxon>
        <taxon>Spermatophyta</taxon>
        <taxon>Magnoliopsida</taxon>
        <taxon>eudicotyledons</taxon>
        <taxon>Gunneridae</taxon>
        <taxon>Pentapetalae</taxon>
        <taxon>rosids</taxon>
        <taxon>fabids</taxon>
        <taxon>Fabales</taxon>
        <taxon>Fabaceae</taxon>
        <taxon>Papilionoideae</taxon>
        <taxon>50 kb inversion clade</taxon>
        <taxon>NPAAA clade</taxon>
        <taxon>indigoferoid/millettioid clade</taxon>
        <taxon>Phaseoleae</taxon>
        <taxon>Vigna</taxon>
    </lineage>
</organism>
<accession>A0A0L9U401</accession>